<dbReference type="GO" id="GO:0005524">
    <property type="term" value="F:ATP binding"/>
    <property type="evidence" value="ECO:0007669"/>
    <property type="project" value="InterPro"/>
</dbReference>
<dbReference type="SMART" id="SM00387">
    <property type="entry name" value="HATPase_c"/>
    <property type="match status" value="1"/>
</dbReference>
<evidence type="ECO:0000256" key="2">
    <source>
        <dbReference type="ARBA" id="ARBA00012438"/>
    </source>
</evidence>
<dbReference type="InterPro" id="IPR000719">
    <property type="entry name" value="Prot_kinase_dom"/>
</dbReference>
<accession>A0A2K9N7L0</accession>
<dbReference type="SMART" id="SM00065">
    <property type="entry name" value="GAF"/>
    <property type="match status" value="1"/>
</dbReference>
<dbReference type="SUPFAM" id="SSF55781">
    <property type="entry name" value="GAF domain-like"/>
    <property type="match status" value="1"/>
</dbReference>
<dbReference type="InterPro" id="IPR003594">
    <property type="entry name" value="HATPase_dom"/>
</dbReference>
<comment type="catalytic activity">
    <reaction evidence="1">
        <text>ATP + protein L-histidine = ADP + protein N-phospho-L-histidine.</text>
        <dbReference type="EC" id="2.7.13.3"/>
    </reaction>
</comment>
<protein>
    <recommendedName>
        <fullName evidence="2">histidine kinase</fullName>
        <ecNumber evidence="2">2.7.13.3</ecNumber>
    </recommendedName>
</protein>
<dbReference type="SUPFAM" id="SSF56112">
    <property type="entry name" value="Protein kinase-like (PK-like)"/>
    <property type="match status" value="1"/>
</dbReference>
<dbReference type="PANTHER" id="PTHR43642">
    <property type="entry name" value="HYBRID SIGNAL TRANSDUCTION HISTIDINE KINASE G"/>
    <property type="match status" value="1"/>
</dbReference>
<dbReference type="InterPro" id="IPR003018">
    <property type="entry name" value="GAF"/>
</dbReference>
<dbReference type="PROSITE" id="PS50011">
    <property type="entry name" value="PROTEIN_KINASE_DOM"/>
    <property type="match status" value="1"/>
</dbReference>
<proteinExistence type="predicted"/>
<dbReference type="OrthoDB" id="9789238at2"/>
<dbReference type="PRINTS" id="PR00344">
    <property type="entry name" value="BCTRLSENSOR"/>
</dbReference>
<sequence>MAPSESPLKLSDEIQRDTRTILFRGTYGADSQPVRVRVPALRQARDIAAIHREHDMLARFGSARIDAVLALTESAHGPTLVLADRSETCLSDLIPVGGMPLERFLPLAHDMAVAVEEVHASDMVHRDIRPASFWVADADGSVRLGNFCRASLVPNEAALGLGAGRLDGDLRYLSPEQTGRMNRVVDYRSDLYSLGLCYYEMLTGQLPFNAGDAVGWVHCHIAREPRPIRDLRPDLAEPLADLVMRLLAKAAEQRYQQAATLKSDLATAMLEWRATGRIIRFQPARGDRPRQLVLPQRLFGRDQEVGQLVGAFERTCEGDVELLAVAGGSGIGKSVLVREVQRPLTARRGYYAEGKFDQLRRDVPFLALIQPLRDLVKQVLTEPPEVLAHWAARLSRALGRNAGVLAQALPELELVLGPQAAPLPLPPIQAQNRFQQTVSAFLLEFAGAEHPLVLFLDDLQWADVASLKLLESLLVDPEAHHLLVIGAFRDQEVDGGHPLTRMLDLVGHSINVTTIVPQPLGTDHVRAWLAEALGSDDAEVGQLATLLTAKSGGNPFFLGQLLTALAAAHVIRFDAQAGCWRGDVAAVERASLPDDVADLLAARLGLLPDQTQDVLRLAACIGNRFELGLLATICRLSTELCLTRLEPALHDGYCVLVEDEGGAASIYRFTHDRLHKAAYLLTPEAERARVHLELGRRLRDDAALAVRLPFEVVRHLNLGSDLITQGEERRGLALLNYGAAIKARASAAFDISHGLFRMAMAQLPDGDADARWRLWMDAAEGAYLAQDFEGFEALRAQLESMAPDNLRRAELCELVVLANEARNSFNEALTAAIQGLRLLDLALSADNAKRDTLRLIAALLWRMGRRGADKLAALPSMDDPRMLQVMRLLASAIRTAYSLASPLLPILSLTGVLLSLKHGMTAHATNCFTGSAVIFIGALNDIARGSRLGEVAMRLGERFGTVVHVPNHVVVVQHWTAPVRDMAVLAGEVSKDLLANGFYDRAGLCAMAEMTCHTVSRTSLEMELKSTQAAMAFAMRRNLRLIAETARNPLLLIERLRRPELGGLSEILAYEGTADSRTGEVAFKIRQLYALLVFDRADLARTLAAEVRPDLRSVLGSAWVAPFHWYEALALLDGLASGASWLDKSAALKRVRTNLKLLRRWTRHAPMNHAHRVRLLEAELATLIQEKHGVSAKPVAGFADAVDLALAEGFVGDAALAAERHGRALLRLGRERQAASQMREAWLLYRRYGALGKAAQLAGEFPDALEGLSAEGGGDEAVGQQALDVSTVTKTGQAIAGELVLHRLTGRVLDLAMENAGARYAALTLTQDQGRILAAERCLGDGHAEEGPVAVGVRLPEPLLLYVERTLETVLIEDARVQTRFPSHRRWERAGAVSVLGVPVVHQGRCIGVLYLENDLTAGAFTADRVELLRVLAAQAAIAIANARLFDELDRARTALQEYNARLEQVVSDRTADLARRSAALEQSLAELRATQAQLVQKEKLASLGGLVAGVAHEINTPLGVALTGASFMEEKVTDLIGQIADKRLTRTTLDEFIEDVGDTARTVVNNLRRSADLVQSFKQVAVSQSDEQQEDLDVAQYLREILPSIELLLRGRPIRLETALEDGLFRRASPGAIARSVTHLVQNAVMHAFDEAKDATIRLELKSDGADILLRVTDNGQGMGDEVREQAFNPFFTTRRNIGAAGLGLHIVHNLVTGTLGGTVDLRTAPGQGTVVTLRLPPVE</sequence>
<evidence type="ECO:0000256" key="1">
    <source>
        <dbReference type="ARBA" id="ARBA00000085"/>
    </source>
</evidence>
<dbReference type="Pfam" id="PF02518">
    <property type="entry name" value="HATPase_c"/>
    <property type="match status" value="1"/>
</dbReference>
<dbReference type="RefSeq" id="WP_102110837.1">
    <property type="nucleotide sequence ID" value="NZ_BMGN01000004.1"/>
</dbReference>
<dbReference type="PROSITE" id="PS50109">
    <property type="entry name" value="HIS_KIN"/>
    <property type="match status" value="1"/>
</dbReference>
<dbReference type="InterPro" id="IPR036097">
    <property type="entry name" value="HisK_dim/P_sf"/>
</dbReference>
<dbReference type="EMBL" id="CP025611">
    <property type="protein sequence ID" value="AUN29087.1"/>
    <property type="molecule type" value="Genomic_DNA"/>
</dbReference>
<dbReference type="SUPFAM" id="SSF47384">
    <property type="entry name" value="Homodimeric domain of signal transducing histidine kinase"/>
    <property type="match status" value="1"/>
</dbReference>
<dbReference type="KEGG" id="ncb:C0V82_01610"/>
<dbReference type="InterPro" id="IPR005467">
    <property type="entry name" value="His_kinase_dom"/>
</dbReference>
<dbReference type="PANTHER" id="PTHR43642:SF1">
    <property type="entry name" value="HYBRID SIGNAL TRANSDUCTION HISTIDINE KINASE G"/>
    <property type="match status" value="1"/>
</dbReference>
<evidence type="ECO:0000313" key="3">
    <source>
        <dbReference type="EMBL" id="AUN29087.1"/>
    </source>
</evidence>
<evidence type="ECO:0000313" key="4">
    <source>
        <dbReference type="Proteomes" id="UP000234752"/>
    </source>
</evidence>
<dbReference type="Pfam" id="PF01590">
    <property type="entry name" value="GAF"/>
    <property type="match status" value="1"/>
</dbReference>
<dbReference type="InterPro" id="IPR029016">
    <property type="entry name" value="GAF-like_dom_sf"/>
</dbReference>
<dbReference type="Pfam" id="PF00069">
    <property type="entry name" value="Pkinase"/>
    <property type="match status" value="1"/>
</dbReference>
<dbReference type="Proteomes" id="UP000234752">
    <property type="component" value="Chromosome eg_1"/>
</dbReference>
<name>A0A2K9N7L0_9PROT</name>
<organism evidence="3 4">
    <name type="scientific">Niveispirillum cyanobacteriorum</name>
    <dbReference type="NCBI Taxonomy" id="1612173"/>
    <lineage>
        <taxon>Bacteria</taxon>
        <taxon>Pseudomonadati</taxon>
        <taxon>Pseudomonadota</taxon>
        <taxon>Alphaproteobacteria</taxon>
        <taxon>Rhodospirillales</taxon>
        <taxon>Azospirillaceae</taxon>
        <taxon>Niveispirillum</taxon>
    </lineage>
</organism>
<dbReference type="Gene3D" id="3.30.450.40">
    <property type="match status" value="1"/>
</dbReference>
<dbReference type="SUPFAM" id="SSF55874">
    <property type="entry name" value="ATPase domain of HSP90 chaperone/DNA topoisomerase II/histidine kinase"/>
    <property type="match status" value="1"/>
</dbReference>
<dbReference type="InterPro" id="IPR004358">
    <property type="entry name" value="Sig_transdc_His_kin-like_C"/>
</dbReference>
<dbReference type="InterPro" id="IPR027417">
    <property type="entry name" value="P-loop_NTPase"/>
</dbReference>
<dbReference type="Gene3D" id="1.10.287.130">
    <property type="match status" value="1"/>
</dbReference>
<dbReference type="Gene3D" id="3.30.565.10">
    <property type="entry name" value="Histidine kinase-like ATPase, C-terminal domain"/>
    <property type="match status" value="1"/>
</dbReference>
<dbReference type="SUPFAM" id="SSF52540">
    <property type="entry name" value="P-loop containing nucleoside triphosphate hydrolases"/>
    <property type="match status" value="1"/>
</dbReference>
<dbReference type="InterPro" id="IPR011009">
    <property type="entry name" value="Kinase-like_dom_sf"/>
</dbReference>
<dbReference type="EC" id="2.7.13.3" evidence="2"/>
<gene>
    <name evidence="3" type="ORF">C0V82_01610</name>
</gene>
<dbReference type="GO" id="GO:0000155">
    <property type="term" value="F:phosphorelay sensor kinase activity"/>
    <property type="evidence" value="ECO:0007669"/>
    <property type="project" value="InterPro"/>
</dbReference>
<dbReference type="Gene3D" id="3.40.50.300">
    <property type="entry name" value="P-loop containing nucleotide triphosphate hydrolases"/>
    <property type="match status" value="1"/>
</dbReference>
<dbReference type="Pfam" id="PF13191">
    <property type="entry name" value="AAA_16"/>
    <property type="match status" value="1"/>
</dbReference>
<dbReference type="InterPro" id="IPR053159">
    <property type="entry name" value="Hybrid_Histidine_Kinase"/>
</dbReference>
<dbReference type="InterPro" id="IPR041664">
    <property type="entry name" value="AAA_16"/>
</dbReference>
<dbReference type="InterPro" id="IPR036890">
    <property type="entry name" value="HATPase_C_sf"/>
</dbReference>
<keyword evidence="4" id="KW-1185">Reference proteome</keyword>
<reference evidence="3 4" key="1">
    <citation type="submission" date="2017-12" db="EMBL/GenBank/DDBJ databases">
        <title>Genomes of bacteria within cyanobacterial aggregates.</title>
        <authorList>
            <person name="Cai H."/>
        </authorList>
    </citation>
    <scope>NUCLEOTIDE SEQUENCE [LARGE SCALE GENOMIC DNA]</scope>
    <source>
        <strain evidence="3 4">TH16</strain>
    </source>
</reference>
<dbReference type="SMART" id="SM00220">
    <property type="entry name" value="S_TKc"/>
    <property type="match status" value="1"/>
</dbReference>
<dbReference type="Gene3D" id="1.10.510.10">
    <property type="entry name" value="Transferase(Phosphotransferase) domain 1"/>
    <property type="match status" value="1"/>
</dbReference>